<dbReference type="InterPro" id="IPR045512">
    <property type="entry name" value="DUF6480"/>
</dbReference>
<reference evidence="3 4" key="1">
    <citation type="submission" date="2020-04" db="EMBL/GenBank/DDBJ databases">
        <title>Sequencing and Assembly of C. fimi.</title>
        <authorList>
            <person name="Ramsey A.R."/>
        </authorList>
    </citation>
    <scope>NUCLEOTIDE SEQUENCE [LARGE SCALE GENOMIC DNA]</scope>
    <source>
        <strain evidence="3 4">SB</strain>
    </source>
</reference>
<keyword evidence="2" id="KW-0812">Transmembrane</keyword>
<feature type="compositionally biased region" description="Polar residues" evidence="1">
    <location>
        <begin position="36"/>
        <end position="50"/>
    </location>
</feature>
<name>A0A7Y0LXC3_CELFI</name>
<comment type="caution">
    <text evidence="3">The sequence shown here is derived from an EMBL/GenBank/DDBJ whole genome shotgun (WGS) entry which is preliminary data.</text>
</comment>
<gene>
    <name evidence="3" type="ORF">HIR71_07020</name>
</gene>
<dbReference type="Proteomes" id="UP000562124">
    <property type="component" value="Unassembled WGS sequence"/>
</dbReference>
<dbReference type="AlphaFoldDB" id="A0A7Y0LXC3"/>
<sequence>MTTSDPHVNPDPDPETTPGLEAGGSVRPGDTPPGEASTSGVSFRQPGLPSQRTNKLVYGVVIGITVLVALMLVGYVVGLLG</sequence>
<protein>
    <submittedName>
        <fullName evidence="3">Uncharacterized protein</fullName>
    </submittedName>
</protein>
<accession>A0A7Y0LXC3</accession>
<proteinExistence type="predicted"/>
<feature type="region of interest" description="Disordered" evidence="1">
    <location>
        <begin position="1"/>
        <end position="50"/>
    </location>
</feature>
<keyword evidence="4" id="KW-1185">Reference proteome</keyword>
<keyword evidence="2" id="KW-0472">Membrane</keyword>
<evidence type="ECO:0000256" key="2">
    <source>
        <dbReference type="SAM" id="Phobius"/>
    </source>
</evidence>
<evidence type="ECO:0000313" key="3">
    <source>
        <dbReference type="EMBL" id="NMR19976.1"/>
    </source>
</evidence>
<organism evidence="3 4">
    <name type="scientific">Cellulomonas fimi</name>
    <dbReference type="NCBI Taxonomy" id="1708"/>
    <lineage>
        <taxon>Bacteria</taxon>
        <taxon>Bacillati</taxon>
        <taxon>Actinomycetota</taxon>
        <taxon>Actinomycetes</taxon>
        <taxon>Micrococcales</taxon>
        <taxon>Cellulomonadaceae</taxon>
        <taxon>Cellulomonas</taxon>
    </lineage>
</organism>
<dbReference type="EMBL" id="JABCJJ010000008">
    <property type="protein sequence ID" value="NMR19976.1"/>
    <property type="molecule type" value="Genomic_DNA"/>
</dbReference>
<keyword evidence="2" id="KW-1133">Transmembrane helix</keyword>
<feature type="transmembrane region" description="Helical" evidence="2">
    <location>
        <begin position="56"/>
        <end position="80"/>
    </location>
</feature>
<evidence type="ECO:0000313" key="4">
    <source>
        <dbReference type="Proteomes" id="UP000562124"/>
    </source>
</evidence>
<dbReference type="RefSeq" id="WP_169324360.1">
    <property type="nucleotide sequence ID" value="NZ_JABCJJ010000008.1"/>
</dbReference>
<dbReference type="Pfam" id="PF20088">
    <property type="entry name" value="DUF6480"/>
    <property type="match status" value="1"/>
</dbReference>
<evidence type="ECO:0000256" key="1">
    <source>
        <dbReference type="SAM" id="MobiDB-lite"/>
    </source>
</evidence>